<dbReference type="EMBL" id="BSPP01000005">
    <property type="protein sequence ID" value="GLS86577.1"/>
    <property type="molecule type" value="Genomic_DNA"/>
</dbReference>
<gene>
    <name evidence="3" type="ORF">GCM10010873_15510</name>
</gene>
<evidence type="ECO:0000256" key="1">
    <source>
        <dbReference type="ARBA" id="ARBA00022723"/>
    </source>
</evidence>
<organism evidence="3 4">
    <name type="scientific">Cypionkella aquatica</name>
    <dbReference type="NCBI Taxonomy" id="1756042"/>
    <lineage>
        <taxon>Bacteria</taxon>
        <taxon>Pseudomonadati</taxon>
        <taxon>Pseudomonadota</taxon>
        <taxon>Alphaproteobacteria</taxon>
        <taxon>Rhodobacterales</taxon>
        <taxon>Paracoccaceae</taxon>
        <taxon>Cypionkella</taxon>
    </lineage>
</organism>
<evidence type="ECO:0000313" key="4">
    <source>
        <dbReference type="Proteomes" id="UP001157355"/>
    </source>
</evidence>
<evidence type="ECO:0008006" key="5">
    <source>
        <dbReference type="Google" id="ProtNLM"/>
    </source>
</evidence>
<reference evidence="3 4" key="1">
    <citation type="journal article" date="2014" name="Int. J. Syst. Evol. Microbiol.">
        <title>Complete genome sequence of Corynebacterium casei LMG S-19264T (=DSM 44701T), isolated from a smear-ripened cheese.</title>
        <authorList>
            <consortium name="US DOE Joint Genome Institute (JGI-PGF)"/>
            <person name="Walter F."/>
            <person name="Albersmeier A."/>
            <person name="Kalinowski J."/>
            <person name="Ruckert C."/>
        </authorList>
    </citation>
    <scope>NUCLEOTIDE SEQUENCE [LARGE SCALE GENOMIC DNA]</scope>
    <source>
        <strain evidence="3 4">NBRC 111766</strain>
    </source>
</reference>
<sequence length="237" mass="24158">MPPVLIVAHGQPSNPGPAAADLADLAAKIASHLPGQTVASATLAEPDALRDAITKLGPGGLLFPMFMAGGWFTRINLPARLTAAGAQGWQVLEPLGCLTALHDLAVKVAAEALQTHHGPIILAAHGSFKSPVPSDVANHVAAQIRAALGCQIETAFIDQAPQLKDLAPLGSQSICLPFFAAAGGHVTTDIPAALAESGFKGLLLPALGLRPEIPALIAAAIGAATPVCQQDCRFRKA</sequence>
<proteinExistence type="predicted"/>
<comment type="caution">
    <text evidence="3">The sequence shown here is derived from an EMBL/GenBank/DDBJ whole genome shotgun (WGS) entry which is preliminary data.</text>
</comment>
<dbReference type="GO" id="GO:0046872">
    <property type="term" value="F:metal ion binding"/>
    <property type="evidence" value="ECO:0007669"/>
    <property type="project" value="UniProtKB-KW"/>
</dbReference>
<dbReference type="AlphaFoldDB" id="A0AA37TY64"/>
<dbReference type="GO" id="GO:0016829">
    <property type="term" value="F:lyase activity"/>
    <property type="evidence" value="ECO:0007669"/>
    <property type="project" value="UniProtKB-KW"/>
</dbReference>
<name>A0AA37TY64_9RHOB</name>
<dbReference type="SUPFAM" id="SSF53800">
    <property type="entry name" value="Chelatase"/>
    <property type="match status" value="2"/>
</dbReference>
<dbReference type="InterPro" id="IPR002762">
    <property type="entry name" value="CbiX-like"/>
</dbReference>
<evidence type="ECO:0000313" key="3">
    <source>
        <dbReference type="EMBL" id="GLS86577.1"/>
    </source>
</evidence>
<dbReference type="Gene3D" id="3.40.50.1400">
    <property type="match status" value="2"/>
</dbReference>
<dbReference type="Proteomes" id="UP001157355">
    <property type="component" value="Unassembled WGS sequence"/>
</dbReference>
<dbReference type="RefSeq" id="WP_284324797.1">
    <property type="nucleotide sequence ID" value="NZ_BSPP01000005.1"/>
</dbReference>
<evidence type="ECO:0000256" key="2">
    <source>
        <dbReference type="ARBA" id="ARBA00023239"/>
    </source>
</evidence>
<keyword evidence="2" id="KW-0456">Lyase</keyword>
<protein>
    <recommendedName>
        <fullName evidence="5">Cobalamin biosynthesis protein CbiX</fullName>
    </recommendedName>
</protein>
<keyword evidence="4" id="KW-1185">Reference proteome</keyword>
<accession>A0AA37TY64</accession>
<dbReference type="CDD" id="cd03416">
    <property type="entry name" value="CbiX_SirB_N"/>
    <property type="match status" value="1"/>
</dbReference>
<dbReference type="Pfam" id="PF01903">
    <property type="entry name" value="CbiX"/>
    <property type="match status" value="1"/>
</dbReference>
<keyword evidence="1" id="KW-0479">Metal-binding</keyword>